<dbReference type="EMBL" id="JARYMX010000007">
    <property type="protein sequence ID" value="KAJ9542796.1"/>
    <property type="molecule type" value="Genomic_DNA"/>
</dbReference>
<evidence type="ECO:0000313" key="2">
    <source>
        <dbReference type="EMBL" id="KAJ9542796.1"/>
    </source>
</evidence>
<protein>
    <submittedName>
        <fullName evidence="2">Uncharacterized protein</fullName>
    </submittedName>
</protein>
<dbReference type="Proteomes" id="UP001172457">
    <property type="component" value="Chromosome 7"/>
</dbReference>
<organism evidence="2 3">
    <name type="scientific">Centaurea solstitialis</name>
    <name type="common">yellow star-thistle</name>
    <dbReference type="NCBI Taxonomy" id="347529"/>
    <lineage>
        <taxon>Eukaryota</taxon>
        <taxon>Viridiplantae</taxon>
        <taxon>Streptophyta</taxon>
        <taxon>Embryophyta</taxon>
        <taxon>Tracheophyta</taxon>
        <taxon>Spermatophyta</taxon>
        <taxon>Magnoliopsida</taxon>
        <taxon>eudicotyledons</taxon>
        <taxon>Gunneridae</taxon>
        <taxon>Pentapetalae</taxon>
        <taxon>asterids</taxon>
        <taxon>campanulids</taxon>
        <taxon>Asterales</taxon>
        <taxon>Asteraceae</taxon>
        <taxon>Carduoideae</taxon>
        <taxon>Cardueae</taxon>
        <taxon>Centaureinae</taxon>
        <taxon>Centaurea</taxon>
    </lineage>
</organism>
<evidence type="ECO:0000313" key="3">
    <source>
        <dbReference type="Proteomes" id="UP001172457"/>
    </source>
</evidence>
<proteinExistence type="predicted"/>
<feature type="compositionally biased region" description="Basic residues" evidence="1">
    <location>
        <begin position="64"/>
        <end position="78"/>
    </location>
</feature>
<sequence>MANETQKTLASFGVVPVDQPCVSLQMVASIKTIEKLLVNRRKVFNKSTSRKAVGKDRQKTVPIRARKEKPKSRGKKKKAQIQMLDFQIPWLQVSTKSRTKSRNLLFDA</sequence>
<reference evidence="2" key="1">
    <citation type="submission" date="2023-03" db="EMBL/GenBank/DDBJ databases">
        <title>Chromosome-scale reference genome and RAD-based genetic map of yellow starthistle (Centaurea solstitialis) reveal putative structural variation and QTLs associated with invader traits.</title>
        <authorList>
            <person name="Reatini B."/>
            <person name="Cang F.A."/>
            <person name="Jiang Q."/>
            <person name="Mckibben M.T.W."/>
            <person name="Barker M.S."/>
            <person name="Rieseberg L.H."/>
            <person name="Dlugosch K.M."/>
        </authorList>
    </citation>
    <scope>NUCLEOTIDE SEQUENCE</scope>
    <source>
        <strain evidence="2">CAN-66</strain>
        <tissue evidence="2">Leaf</tissue>
    </source>
</reference>
<comment type="caution">
    <text evidence="2">The sequence shown here is derived from an EMBL/GenBank/DDBJ whole genome shotgun (WGS) entry which is preliminary data.</text>
</comment>
<gene>
    <name evidence="2" type="ORF">OSB04_029302</name>
</gene>
<feature type="region of interest" description="Disordered" evidence="1">
    <location>
        <begin position="48"/>
        <end position="78"/>
    </location>
</feature>
<keyword evidence="3" id="KW-1185">Reference proteome</keyword>
<accession>A0AA38WC05</accession>
<name>A0AA38WC05_9ASTR</name>
<evidence type="ECO:0000256" key="1">
    <source>
        <dbReference type="SAM" id="MobiDB-lite"/>
    </source>
</evidence>
<dbReference type="AlphaFoldDB" id="A0AA38WC05"/>